<comment type="similarity">
    <text evidence="1">Belongs to the LTO1 family.</text>
</comment>
<evidence type="ECO:0000256" key="1">
    <source>
        <dbReference type="ARBA" id="ARBA00038090"/>
    </source>
</evidence>
<comment type="caution">
    <text evidence="4">The sequence shown here is derived from an EMBL/GenBank/DDBJ whole genome shotgun (WGS) entry which is preliminary data.</text>
</comment>
<gene>
    <name evidence="4" type="ORF">CDD82_4986</name>
</gene>
<feature type="region of interest" description="Disordered" evidence="2">
    <location>
        <begin position="70"/>
        <end position="107"/>
    </location>
</feature>
<keyword evidence="5" id="KW-1185">Reference proteome</keyword>
<name>A0A2C5Y8C7_9HYPO</name>
<dbReference type="EMBL" id="NJEU01000439">
    <property type="protein sequence ID" value="PHH74318.1"/>
    <property type="molecule type" value="Genomic_DNA"/>
</dbReference>
<sequence>MSDALENVLDLENDFYQQGYREGLADGSRAGRIEGRSVGMQNGFDKFLECGRLAAKAIVWANRLPLPPLEPDQGGNAFPTDSKKSTCQVPTSDPAHRAPIPAQHASERLATRTLPPLVRTSLRLDKNIRAIYALVEPATLSTLNTDEAVNEFDDRIKRARGKLKVVERLIS</sequence>
<organism evidence="4 5">
    <name type="scientific">Ophiocordyceps australis</name>
    <dbReference type="NCBI Taxonomy" id="1399860"/>
    <lineage>
        <taxon>Eukaryota</taxon>
        <taxon>Fungi</taxon>
        <taxon>Dikarya</taxon>
        <taxon>Ascomycota</taxon>
        <taxon>Pezizomycotina</taxon>
        <taxon>Sordariomycetes</taxon>
        <taxon>Hypocreomycetidae</taxon>
        <taxon>Hypocreales</taxon>
        <taxon>Ophiocordycipitaceae</taxon>
        <taxon>Ophiocordyceps</taxon>
    </lineage>
</organism>
<evidence type="ECO:0000313" key="4">
    <source>
        <dbReference type="EMBL" id="PHH74318.1"/>
    </source>
</evidence>
<dbReference type="PANTHER" id="PTHR28532:SF1">
    <property type="entry name" value="ORAL CANCER OVEREXPRESSED 1"/>
    <property type="match status" value="1"/>
</dbReference>
<feature type="domain" description="Essential protein Yae1 N-terminal" evidence="3">
    <location>
        <begin position="19"/>
        <end position="54"/>
    </location>
</feature>
<evidence type="ECO:0000256" key="2">
    <source>
        <dbReference type="SAM" id="MobiDB-lite"/>
    </source>
</evidence>
<dbReference type="OrthoDB" id="48036at2759"/>
<evidence type="ECO:0000313" key="5">
    <source>
        <dbReference type="Proteomes" id="UP000224854"/>
    </source>
</evidence>
<dbReference type="InterPro" id="IPR052436">
    <property type="entry name" value="LTO1_adapter"/>
</dbReference>
<evidence type="ECO:0000259" key="3">
    <source>
        <dbReference type="Pfam" id="PF09811"/>
    </source>
</evidence>
<protein>
    <recommendedName>
        <fullName evidence="3">Essential protein Yae1 N-terminal domain-containing protein</fullName>
    </recommendedName>
</protein>
<dbReference type="Pfam" id="PF09811">
    <property type="entry name" value="Yae1_N"/>
    <property type="match status" value="1"/>
</dbReference>
<dbReference type="AlphaFoldDB" id="A0A2C5Y8C7"/>
<proteinExistence type="inferred from homology"/>
<reference evidence="4 5" key="1">
    <citation type="submission" date="2017-06" db="EMBL/GenBank/DDBJ databases">
        <title>Ant-infecting Ophiocordyceps genomes reveal a high diversity of potential behavioral manipulation genes and a possible major role for enterotoxins.</title>
        <authorList>
            <person name="De Bekker C."/>
            <person name="Evans H.C."/>
            <person name="Brachmann A."/>
            <person name="Hughes D.P."/>
        </authorList>
    </citation>
    <scope>NUCLEOTIDE SEQUENCE [LARGE SCALE GENOMIC DNA]</scope>
    <source>
        <strain evidence="4 5">1348a</strain>
    </source>
</reference>
<dbReference type="Proteomes" id="UP000224854">
    <property type="component" value="Unassembled WGS sequence"/>
</dbReference>
<dbReference type="PANTHER" id="PTHR28532">
    <property type="entry name" value="GEO13458P1"/>
    <property type="match status" value="1"/>
</dbReference>
<dbReference type="InterPro" id="IPR019191">
    <property type="entry name" value="Essential_protein_Yae1_N"/>
</dbReference>
<accession>A0A2C5Y8C7</accession>